<evidence type="ECO:0000313" key="1">
    <source>
        <dbReference type="EMBL" id="BCT76933.1"/>
    </source>
</evidence>
<accession>A0ABM7PXA9</accession>
<keyword evidence="2" id="KW-1185">Reference proteome</keyword>
<dbReference type="EMBL" id="AP024525">
    <property type="protein sequence ID" value="BCT76933.1"/>
    <property type="molecule type" value="Genomic_DNA"/>
</dbReference>
<dbReference type="Proteomes" id="UP001319861">
    <property type="component" value="Chromosome"/>
</dbReference>
<proteinExistence type="predicted"/>
<gene>
    <name evidence="1" type="ORF">SCMU_27750</name>
</gene>
<sequence>MSGYVLRWVIRRDRWDRHLEDSRTATARPAIGPDGEPGVAILTSGLARVTLTLDAAYTLAGQLARVIDDMAEREAQ</sequence>
<protein>
    <submittedName>
        <fullName evidence="1">Uncharacterized protein</fullName>
    </submittedName>
</protein>
<name>A0ABM7PXA9_SINCY</name>
<organism evidence="1 2">
    <name type="scientific">Sinomonas cyclohexanicum</name>
    <name type="common">Corynebacterium cyclohexanicum</name>
    <dbReference type="NCBI Taxonomy" id="322009"/>
    <lineage>
        <taxon>Bacteria</taxon>
        <taxon>Bacillati</taxon>
        <taxon>Actinomycetota</taxon>
        <taxon>Actinomycetes</taxon>
        <taxon>Micrococcales</taxon>
        <taxon>Micrococcaceae</taxon>
        <taxon>Sinomonas</taxon>
    </lineage>
</organism>
<dbReference type="RefSeq" id="WP_229229693.1">
    <property type="nucleotide sequence ID" value="NZ_AP024525.1"/>
</dbReference>
<evidence type="ECO:0000313" key="2">
    <source>
        <dbReference type="Proteomes" id="UP001319861"/>
    </source>
</evidence>
<reference evidence="1 2" key="1">
    <citation type="journal article" date="2021" name="J. Biosci. Bioeng.">
        <title>Identification and characterization of a chc gene cluster responsible for the aromatization pathway of cyclohexanecarboxylate degradation in Sinomonas cyclohexanicum ATCC 51369.</title>
        <authorList>
            <person name="Yamamoto T."/>
            <person name="Hasegawa Y."/>
            <person name="Lau P.C.K."/>
            <person name="Iwaki H."/>
        </authorList>
    </citation>
    <scope>NUCLEOTIDE SEQUENCE [LARGE SCALE GENOMIC DNA]</scope>
    <source>
        <strain evidence="1 2">ATCC 51369</strain>
    </source>
</reference>